<evidence type="ECO:0000256" key="7">
    <source>
        <dbReference type="ARBA" id="ARBA00022777"/>
    </source>
</evidence>
<dbReference type="EC" id="2.7.1.15" evidence="2 12"/>
<feature type="binding site" evidence="12">
    <location>
        <position position="286"/>
    </location>
    <ligand>
        <name>K(+)</name>
        <dbReference type="ChEBI" id="CHEBI:29103"/>
    </ligand>
</feature>
<keyword evidence="10 12" id="KW-0630">Potassium</keyword>
<dbReference type="PANTHER" id="PTHR10584:SF166">
    <property type="entry name" value="RIBOKINASE"/>
    <property type="match status" value="1"/>
</dbReference>
<feature type="binding site" evidence="12">
    <location>
        <position position="241"/>
    </location>
    <ligand>
        <name>K(+)</name>
        <dbReference type="ChEBI" id="CHEBI:29103"/>
    </ligand>
</feature>
<feature type="binding site" evidence="12">
    <location>
        <position position="280"/>
    </location>
    <ligand>
        <name>K(+)</name>
        <dbReference type="ChEBI" id="CHEBI:29103"/>
    </ligand>
</feature>
<keyword evidence="7 12" id="KW-0418">Kinase</keyword>
<dbReference type="InterPro" id="IPR002173">
    <property type="entry name" value="Carboh/pur_kinase_PfkB_CS"/>
</dbReference>
<dbReference type="HAMAP" id="MF_01987">
    <property type="entry name" value="Ribokinase"/>
    <property type="match status" value="1"/>
</dbReference>
<evidence type="ECO:0000256" key="1">
    <source>
        <dbReference type="ARBA" id="ARBA00005380"/>
    </source>
</evidence>
<name>A0ABY7NKF1_9SPHN</name>
<comment type="cofactor">
    <cofactor evidence="12">
        <name>Mg(2+)</name>
        <dbReference type="ChEBI" id="CHEBI:18420"/>
    </cofactor>
    <text evidence="12">Requires a divalent cation, most likely magnesium in vivo, as an electrophilic catalyst to aid phosphoryl group transfer. It is the chelate of the metal and the nucleotide that is the actual substrate.</text>
</comment>
<dbReference type="InterPro" id="IPR029056">
    <property type="entry name" value="Ribokinase-like"/>
</dbReference>
<evidence type="ECO:0000256" key="8">
    <source>
        <dbReference type="ARBA" id="ARBA00022840"/>
    </source>
</evidence>
<evidence type="ECO:0000256" key="5">
    <source>
        <dbReference type="ARBA" id="ARBA00022723"/>
    </source>
</evidence>
<evidence type="ECO:0000256" key="9">
    <source>
        <dbReference type="ARBA" id="ARBA00022842"/>
    </source>
</evidence>
<comment type="function">
    <text evidence="12">Catalyzes the phosphorylation of ribose at O-5 in a reaction requiring ATP and magnesium. The resulting D-ribose-5-phosphate can then be used either for sythesis of nucleotides, histidine, and tryptophan, or as a component of the pentose phosphate pathway.</text>
</comment>
<dbReference type="Gene3D" id="3.40.1190.20">
    <property type="match status" value="1"/>
</dbReference>
<keyword evidence="4 12" id="KW-0808">Transferase</keyword>
<dbReference type="PANTHER" id="PTHR10584">
    <property type="entry name" value="SUGAR KINASE"/>
    <property type="match status" value="1"/>
</dbReference>
<accession>A0ABY7NKF1</accession>
<dbReference type="RefSeq" id="WP_270076612.1">
    <property type="nucleotide sequence ID" value="NZ_CP115174.1"/>
</dbReference>
<dbReference type="PRINTS" id="PR00990">
    <property type="entry name" value="RIBOKINASE"/>
</dbReference>
<evidence type="ECO:0000256" key="11">
    <source>
        <dbReference type="ARBA" id="ARBA00023277"/>
    </source>
</evidence>
<keyword evidence="15" id="KW-1185">Reference proteome</keyword>
<dbReference type="InterPro" id="IPR002139">
    <property type="entry name" value="Ribo/fructo_kinase"/>
</dbReference>
<keyword evidence="12" id="KW-0963">Cytoplasm</keyword>
<feature type="binding site" evidence="12">
    <location>
        <position position="247"/>
    </location>
    <ligand>
        <name>substrate</name>
    </ligand>
</feature>
<keyword evidence="8 12" id="KW-0067">ATP-binding</keyword>
<feature type="binding site" evidence="12">
    <location>
        <begin position="38"/>
        <end position="42"/>
    </location>
    <ligand>
        <name>substrate</name>
    </ligand>
</feature>
<evidence type="ECO:0000259" key="13">
    <source>
        <dbReference type="Pfam" id="PF00294"/>
    </source>
</evidence>
<evidence type="ECO:0000256" key="2">
    <source>
        <dbReference type="ARBA" id="ARBA00012035"/>
    </source>
</evidence>
<comment type="caution">
    <text evidence="12">Lacks conserved residue(s) required for the propagation of feature annotation.</text>
</comment>
<feature type="binding site" evidence="12">
    <location>
        <position position="277"/>
    </location>
    <ligand>
        <name>K(+)</name>
        <dbReference type="ChEBI" id="CHEBI:29103"/>
    </ligand>
</feature>
<protein>
    <recommendedName>
        <fullName evidence="3 12">Ribokinase</fullName>
        <shortName evidence="12">RK</shortName>
        <ecNumber evidence="2 12">2.7.1.15</ecNumber>
    </recommendedName>
</protein>
<dbReference type="PROSITE" id="PS00583">
    <property type="entry name" value="PFKB_KINASES_1"/>
    <property type="match status" value="1"/>
</dbReference>
<feature type="active site" description="Proton acceptor" evidence="12">
    <location>
        <position position="247"/>
    </location>
</feature>
<dbReference type="CDD" id="cd01174">
    <property type="entry name" value="ribokinase"/>
    <property type="match status" value="1"/>
</dbReference>
<feature type="binding site" evidence="12">
    <location>
        <begin position="246"/>
        <end position="247"/>
    </location>
    <ligand>
        <name>ATP</name>
        <dbReference type="ChEBI" id="CHEBI:30616"/>
    </ligand>
</feature>
<comment type="similarity">
    <text evidence="1">Belongs to the carbohydrate kinase pfkB family.</text>
</comment>
<sequence>MSVVVFGSINADLVTRVDRLPRAGETVSALSVAELPGGKGANQATASAMFGVATRMIGAVGSDGHAGMMIAALSAAGADTSAIARLPGPTGTAHVCVSSDGENQIVVVAGANALVAATEAWPGRAGDICLAQLELPVAAVGAMLAQARRAQALTILNAAPALAEAALLLADVDVLVVNETELAFYCGDAVPADPEAAIVAARDFLRRDGQWIVVTLGAAGIVAVSGDRTLAVPAPKVSVVDTTGAGDTFCGVLAAALSEGQQMESALRFACAAAALSVQRIGAAASMPGRAEIEAAMDLVS</sequence>
<comment type="catalytic activity">
    <reaction evidence="12">
        <text>D-ribose + ATP = D-ribose 5-phosphate + ADP + H(+)</text>
        <dbReference type="Rhea" id="RHEA:13697"/>
        <dbReference type="ChEBI" id="CHEBI:15378"/>
        <dbReference type="ChEBI" id="CHEBI:30616"/>
        <dbReference type="ChEBI" id="CHEBI:47013"/>
        <dbReference type="ChEBI" id="CHEBI:78346"/>
        <dbReference type="ChEBI" id="CHEBI:456216"/>
        <dbReference type="EC" id="2.7.1.15"/>
    </reaction>
</comment>
<evidence type="ECO:0000313" key="15">
    <source>
        <dbReference type="Proteomes" id="UP001210865"/>
    </source>
</evidence>
<comment type="activity regulation">
    <text evidence="12">Activated by a monovalent cation that binds near, but not in, the active site. The most likely occupant of the site in vivo is potassium. Ion binding induces a conformational change that may alter substrate affinity.</text>
</comment>
<feature type="binding site" evidence="12">
    <location>
        <position position="243"/>
    </location>
    <ligand>
        <name>K(+)</name>
        <dbReference type="ChEBI" id="CHEBI:29103"/>
    </ligand>
</feature>
<evidence type="ECO:0000256" key="10">
    <source>
        <dbReference type="ARBA" id="ARBA00022958"/>
    </source>
</evidence>
<evidence type="ECO:0000256" key="12">
    <source>
        <dbReference type="HAMAP-Rule" id="MF_01987"/>
    </source>
</evidence>
<dbReference type="InterPro" id="IPR011877">
    <property type="entry name" value="Ribokinase"/>
</dbReference>
<proteinExistence type="inferred from homology"/>
<organism evidence="14 15">
    <name type="scientific">Sphingomonas abietis</name>
    <dbReference type="NCBI Taxonomy" id="3012344"/>
    <lineage>
        <taxon>Bacteria</taxon>
        <taxon>Pseudomonadati</taxon>
        <taxon>Pseudomonadota</taxon>
        <taxon>Alphaproteobacteria</taxon>
        <taxon>Sphingomonadales</taxon>
        <taxon>Sphingomonadaceae</taxon>
        <taxon>Sphingomonas</taxon>
    </lineage>
</organism>
<evidence type="ECO:0000256" key="3">
    <source>
        <dbReference type="ARBA" id="ARBA00016943"/>
    </source>
</evidence>
<comment type="similarity">
    <text evidence="12">Belongs to the carbohydrate kinase PfkB family. Ribokinase subfamily.</text>
</comment>
<evidence type="ECO:0000256" key="6">
    <source>
        <dbReference type="ARBA" id="ARBA00022741"/>
    </source>
</evidence>
<dbReference type="InterPro" id="IPR011611">
    <property type="entry name" value="PfkB_dom"/>
</dbReference>
<dbReference type="EMBL" id="CP115174">
    <property type="protein sequence ID" value="WBO21964.1"/>
    <property type="molecule type" value="Genomic_DNA"/>
</dbReference>
<evidence type="ECO:0000313" key="14">
    <source>
        <dbReference type="EMBL" id="WBO21964.1"/>
    </source>
</evidence>
<dbReference type="Proteomes" id="UP001210865">
    <property type="component" value="Chromosome"/>
</dbReference>
<keyword evidence="6 12" id="KW-0547">Nucleotide-binding</keyword>
<dbReference type="Pfam" id="PF00294">
    <property type="entry name" value="PfkB"/>
    <property type="match status" value="1"/>
</dbReference>
<feature type="domain" description="Carbohydrate kinase PfkB" evidence="13">
    <location>
        <begin position="2"/>
        <end position="288"/>
    </location>
</feature>
<evidence type="ECO:0000256" key="4">
    <source>
        <dbReference type="ARBA" id="ARBA00022679"/>
    </source>
</evidence>
<feature type="binding site" evidence="12">
    <location>
        <begin position="215"/>
        <end position="220"/>
    </location>
    <ligand>
        <name>ATP</name>
        <dbReference type="ChEBI" id="CHEBI:30616"/>
    </ligand>
</feature>
<comment type="subcellular location">
    <subcellularLocation>
        <location evidence="12">Cytoplasm</location>
    </subcellularLocation>
</comment>
<feature type="binding site" evidence="12">
    <location>
        <position position="178"/>
    </location>
    <ligand>
        <name>ATP</name>
        <dbReference type="ChEBI" id="CHEBI:30616"/>
    </ligand>
</feature>
<keyword evidence="9 12" id="KW-0460">Magnesium</keyword>
<dbReference type="SUPFAM" id="SSF53613">
    <property type="entry name" value="Ribokinase-like"/>
    <property type="match status" value="1"/>
</dbReference>
<keyword evidence="11 12" id="KW-0119">Carbohydrate metabolism</keyword>
<feature type="binding site" evidence="12">
    <location>
        <begin position="10"/>
        <end position="12"/>
    </location>
    <ligand>
        <name>substrate</name>
    </ligand>
</feature>
<keyword evidence="5 12" id="KW-0479">Metal-binding</keyword>
<comment type="subunit">
    <text evidence="12">Homodimer.</text>
</comment>
<feature type="binding site" evidence="12">
    <location>
        <position position="282"/>
    </location>
    <ligand>
        <name>K(+)</name>
        <dbReference type="ChEBI" id="CHEBI:29103"/>
    </ligand>
</feature>
<gene>
    <name evidence="12" type="primary">rbsK</name>
    <name evidence="14" type="ORF">PBT88_17645</name>
</gene>
<reference evidence="14 15" key="1">
    <citation type="submission" date="2022-12" db="EMBL/GenBank/DDBJ databases">
        <title>Sphingomonas abieness sp. nov., an endophytic bacterium isolated from Abies koreana.</title>
        <authorList>
            <person name="Jiang L."/>
            <person name="Lee J."/>
        </authorList>
    </citation>
    <scope>NUCLEOTIDE SEQUENCE [LARGE SCALE GENOMIC DNA]</scope>
    <source>
        <strain evidence="15">PAMB 00755</strain>
    </source>
</reference>
<comment type="pathway">
    <text evidence="12">Carbohydrate metabolism; D-ribose degradation; D-ribose 5-phosphate from beta-D-ribopyranose: step 2/2.</text>
</comment>
<feature type="binding site" evidence="12">
    <location>
        <position position="134"/>
    </location>
    <ligand>
        <name>substrate</name>
    </ligand>
</feature>